<reference evidence="2 3" key="1">
    <citation type="submission" date="2019-02" db="EMBL/GenBank/DDBJ databases">
        <title>Deep-cultivation of Planctomycetes and their phenomic and genomic characterization uncovers novel biology.</title>
        <authorList>
            <person name="Wiegand S."/>
            <person name="Jogler M."/>
            <person name="Boedeker C."/>
            <person name="Pinto D."/>
            <person name="Vollmers J."/>
            <person name="Rivas-Marin E."/>
            <person name="Kohn T."/>
            <person name="Peeters S.H."/>
            <person name="Heuer A."/>
            <person name="Rast P."/>
            <person name="Oberbeckmann S."/>
            <person name="Bunk B."/>
            <person name="Jeske O."/>
            <person name="Meyerdierks A."/>
            <person name="Storesund J.E."/>
            <person name="Kallscheuer N."/>
            <person name="Luecker S."/>
            <person name="Lage O.M."/>
            <person name="Pohl T."/>
            <person name="Merkel B.J."/>
            <person name="Hornburger P."/>
            <person name="Mueller R.-W."/>
            <person name="Bruemmer F."/>
            <person name="Labrenz M."/>
            <person name="Spormann A.M."/>
            <person name="Op den Camp H."/>
            <person name="Overmann J."/>
            <person name="Amann R."/>
            <person name="Jetten M.S.M."/>
            <person name="Mascher T."/>
            <person name="Medema M.H."/>
            <person name="Devos D.P."/>
            <person name="Kaster A.-K."/>
            <person name="Ovreas L."/>
            <person name="Rohde M."/>
            <person name="Galperin M.Y."/>
            <person name="Jogler C."/>
        </authorList>
    </citation>
    <scope>NUCLEOTIDE SEQUENCE [LARGE SCALE GENOMIC DNA]</scope>
    <source>
        <strain evidence="2 3">SV_7m_r</strain>
    </source>
</reference>
<sequence>MIIGTMNLTRTRDSGQFFCPTCEGTQPYRLRAARPFLTIYFIPVIPIGGKEFHVRCGGCRQKWDTGVLTLDLAAEEALRAEEAIEEILRASVLVVLADDVISEAEIQALLKISNQLLQRPLEREELGQLCSIAQQRGVRVINYVRTISHQWSPEISRMALQCMFLAASAEGELQPPQMEGLLEIQQILGLRDEEFQNIIEESLLIEESVLRDR</sequence>
<evidence type="ECO:0000259" key="1">
    <source>
        <dbReference type="Pfam" id="PF05099"/>
    </source>
</evidence>
<gene>
    <name evidence="2" type="ORF">SV7mr_42090</name>
</gene>
<evidence type="ECO:0000313" key="3">
    <source>
        <dbReference type="Proteomes" id="UP000315003"/>
    </source>
</evidence>
<accession>A0A517SZU6</accession>
<feature type="domain" description="Co-chaperone DjlA N-terminal" evidence="1">
    <location>
        <begin position="91"/>
        <end position="198"/>
    </location>
</feature>
<proteinExistence type="predicted"/>
<name>A0A517SZU6_9BACT</name>
<dbReference type="SUPFAM" id="SSF158682">
    <property type="entry name" value="TerB-like"/>
    <property type="match status" value="1"/>
</dbReference>
<dbReference type="InterPro" id="IPR007791">
    <property type="entry name" value="DjlA_N"/>
</dbReference>
<dbReference type="InterPro" id="IPR029024">
    <property type="entry name" value="TerB-like"/>
</dbReference>
<dbReference type="CDD" id="cd07177">
    <property type="entry name" value="terB_like"/>
    <property type="match status" value="1"/>
</dbReference>
<keyword evidence="3" id="KW-1185">Reference proteome</keyword>
<dbReference type="Pfam" id="PF05099">
    <property type="entry name" value="TerB"/>
    <property type="match status" value="1"/>
</dbReference>
<dbReference type="AlphaFoldDB" id="A0A517SZU6"/>
<dbReference type="Gene3D" id="1.10.3680.10">
    <property type="entry name" value="TerB-like"/>
    <property type="match status" value="1"/>
</dbReference>
<dbReference type="Proteomes" id="UP000315003">
    <property type="component" value="Chromosome"/>
</dbReference>
<protein>
    <submittedName>
        <fullName evidence="2">Tellurite resistance protein TerB</fullName>
    </submittedName>
</protein>
<organism evidence="2 3">
    <name type="scientific">Stieleria bergensis</name>
    <dbReference type="NCBI Taxonomy" id="2528025"/>
    <lineage>
        <taxon>Bacteria</taxon>
        <taxon>Pseudomonadati</taxon>
        <taxon>Planctomycetota</taxon>
        <taxon>Planctomycetia</taxon>
        <taxon>Pirellulales</taxon>
        <taxon>Pirellulaceae</taxon>
        <taxon>Stieleria</taxon>
    </lineage>
</organism>
<dbReference type="EMBL" id="CP036272">
    <property type="protein sequence ID" value="QDT61670.1"/>
    <property type="molecule type" value="Genomic_DNA"/>
</dbReference>
<evidence type="ECO:0000313" key="2">
    <source>
        <dbReference type="EMBL" id="QDT61670.1"/>
    </source>
</evidence>
<dbReference type="OrthoDB" id="1261251at2"/>